<reference evidence="3 4" key="1">
    <citation type="submission" date="2018-05" db="EMBL/GenBank/DDBJ databases">
        <title>The Hungate 1000. A catalogue of reference genomes from the rumen microbiome.</title>
        <authorList>
            <person name="Kelly W."/>
        </authorList>
    </citation>
    <scope>NUCLEOTIDE SEQUENCE [LARGE SCALE GENOMIC DNA]</scope>
    <source>
        <strain evidence="3 4">SAb67</strain>
    </source>
</reference>
<evidence type="ECO:0000259" key="2">
    <source>
        <dbReference type="Pfam" id="PF08486"/>
    </source>
</evidence>
<protein>
    <submittedName>
        <fullName evidence="3">Stage II sporulation protein D</fullName>
    </submittedName>
</protein>
<dbReference type="OrthoDB" id="9794671at2"/>
<comment type="caution">
    <text evidence="3">The sequence shown here is derived from an EMBL/GenBank/DDBJ whole genome shotgun (WGS) entry which is preliminary data.</text>
</comment>
<keyword evidence="1" id="KW-0732">Signal</keyword>
<evidence type="ECO:0000313" key="4">
    <source>
        <dbReference type="Proteomes" id="UP000245720"/>
    </source>
</evidence>
<proteinExistence type="predicted"/>
<dbReference type="InterPro" id="IPR013486">
    <property type="entry name" value="SpoIID/LytB"/>
</dbReference>
<feature type="signal peptide" evidence="1">
    <location>
        <begin position="1"/>
        <end position="19"/>
    </location>
</feature>
<evidence type="ECO:0000256" key="1">
    <source>
        <dbReference type="SAM" id="SignalP"/>
    </source>
</evidence>
<dbReference type="GO" id="GO:0030435">
    <property type="term" value="P:sporulation resulting in formation of a cellular spore"/>
    <property type="evidence" value="ECO:0007669"/>
    <property type="project" value="InterPro"/>
</dbReference>
<gene>
    <name evidence="3" type="ORF">IE37_01252</name>
</gene>
<dbReference type="EMBL" id="QGDI01000004">
    <property type="protein sequence ID" value="PWJ13448.1"/>
    <property type="molecule type" value="Genomic_DNA"/>
</dbReference>
<dbReference type="InterPro" id="IPR014225">
    <property type="entry name" value="Spore_II_D_firmicutes"/>
</dbReference>
<dbReference type="InterPro" id="IPR013693">
    <property type="entry name" value="SpoIID/LytB_N"/>
</dbReference>
<feature type="chain" id="PRO_5039190326" evidence="1">
    <location>
        <begin position="20"/>
        <end position="340"/>
    </location>
</feature>
<sequence length="340" mass="36671">MKKHLAAALLLIVSVTLIPAVPALTKRTPANVKGVPLTQQEGYAVSGENTAEKPDFNASPYKVLDTESGQILEVSVRDYVIGAVCAEMPASFGKEALKAQAVAAHTYAERQRLREQESPTPELCGADFSDDTSKYQGFFTKDEIKERFGDRFDTDYAKISAAADEVLPYILTYDNVPIIAAFHSMSAGFTESAENAWGSPVEYLVEVDSRSDLTAPKFREERRFTAAELKAALEAAFDGAVLGDDMTSWLNVLTVSDSGTVLEASVGDRTVTGGQVRSALDLRSAAFDVRYEGDEAVITTKGFGHGVGMSQYGADAMASEGSSWREILAHYYPNCTITAA</sequence>
<feature type="domain" description="Sporulation stage II protein D amidase enhancer LytB N-terminal" evidence="2">
    <location>
        <begin position="69"/>
        <end position="173"/>
    </location>
</feature>
<accession>A0A315Y212</accession>
<dbReference type="Proteomes" id="UP000245720">
    <property type="component" value="Unassembled WGS sequence"/>
</dbReference>
<dbReference type="NCBIfam" id="TIGR02870">
    <property type="entry name" value="spore_II_D"/>
    <property type="match status" value="1"/>
</dbReference>
<dbReference type="NCBIfam" id="TIGR02669">
    <property type="entry name" value="SpoIID_LytB"/>
    <property type="match status" value="1"/>
</dbReference>
<dbReference type="RefSeq" id="WP_109726076.1">
    <property type="nucleotide sequence ID" value="NZ_QGDI01000004.1"/>
</dbReference>
<evidence type="ECO:0000313" key="3">
    <source>
        <dbReference type="EMBL" id="PWJ13448.1"/>
    </source>
</evidence>
<name>A0A315Y212_RUMFL</name>
<organism evidence="3 4">
    <name type="scientific">Ruminococcus flavefaciens</name>
    <dbReference type="NCBI Taxonomy" id="1265"/>
    <lineage>
        <taxon>Bacteria</taxon>
        <taxon>Bacillati</taxon>
        <taxon>Bacillota</taxon>
        <taxon>Clostridia</taxon>
        <taxon>Eubacteriales</taxon>
        <taxon>Oscillospiraceae</taxon>
        <taxon>Ruminococcus</taxon>
    </lineage>
</organism>
<dbReference type="AlphaFoldDB" id="A0A315Y212"/>
<dbReference type="Pfam" id="PF08486">
    <property type="entry name" value="SpoIID"/>
    <property type="match status" value="1"/>
</dbReference>